<feature type="compositionally biased region" description="Polar residues" evidence="7">
    <location>
        <begin position="219"/>
        <end position="233"/>
    </location>
</feature>
<accession>D3IZ55</accession>
<dbReference type="Pfam" id="PF05796">
    <property type="entry name" value="Chordopox_G2"/>
    <property type="match status" value="1"/>
</dbReference>
<keyword evidence="2 8" id="KW-0251">Elongation factor</keyword>
<keyword evidence="3" id="KW-0648">Protein biosynthesis</keyword>
<dbReference type="EMBL" id="GQ329669">
    <property type="protein sequence ID" value="ADC53808.1"/>
    <property type="molecule type" value="Genomic_DNA"/>
</dbReference>
<evidence type="ECO:0000256" key="5">
    <source>
        <dbReference type="ARBA" id="ARBA00034755"/>
    </source>
</evidence>
<name>D3IZ55_9POXV</name>
<evidence type="ECO:0000313" key="8">
    <source>
        <dbReference type="EMBL" id="ADC53808.1"/>
    </source>
</evidence>
<evidence type="ECO:0000313" key="9">
    <source>
        <dbReference type="Proteomes" id="UP000168163"/>
    </source>
</evidence>
<evidence type="ECO:0000256" key="4">
    <source>
        <dbReference type="ARBA" id="ARBA00034664"/>
    </source>
</evidence>
<evidence type="ECO:0000256" key="1">
    <source>
        <dbReference type="ARBA" id="ARBA00022518"/>
    </source>
</evidence>
<reference evidence="8 9" key="1">
    <citation type="journal article" date="2010" name="J. Gen. Virol.">
        <title>The genome of pseudocowpoxvirus: comparison of a reindeer isolate and a reference strain.</title>
        <authorList>
            <person name="Hautaniemi M."/>
            <person name="Ueda N."/>
            <person name="Tuimala J."/>
            <person name="Mercer A.A."/>
            <person name="Lahdenpera J."/>
            <person name="McInnes C.J."/>
        </authorList>
    </citation>
    <scope>NUCLEOTIDE SEQUENCE [LARGE SCALE GENOMIC DNA]</scope>
    <source>
        <strain evidence="8">F00.120R</strain>
    </source>
</reference>
<organism evidence="8 9">
    <name type="scientific">Pseudocowpox virus</name>
    <dbReference type="NCBI Taxonomy" id="129726"/>
    <lineage>
        <taxon>Viruses</taxon>
        <taxon>Varidnaviria</taxon>
        <taxon>Bamfordvirae</taxon>
        <taxon>Nucleocytoviricota</taxon>
        <taxon>Pokkesviricetes</taxon>
        <taxon>Chitovirales</taxon>
        <taxon>Poxviridae</taxon>
        <taxon>Chordopoxvirinae</taxon>
        <taxon>Parapoxvirus</taxon>
        <taxon>Parapoxvirus pseudocowpox</taxon>
    </lineage>
</organism>
<proteinExistence type="inferred from homology"/>
<comment type="similarity">
    <text evidence="5">Belongs to the orthopoxvirus OPG087 family.</text>
</comment>
<protein>
    <recommendedName>
        <fullName evidence="6">Late transcription elongation factor OPG087</fullName>
    </recommendedName>
</protein>
<evidence type="ECO:0000256" key="7">
    <source>
        <dbReference type="SAM" id="MobiDB-lite"/>
    </source>
</evidence>
<sequence length="233" mass="25581">MTFRELILFHAATHVVTGDPEAPRRAASLCRGFGVDFRALHAEFARRYPRTAAAVERAQLLPEVEAAFPPDARRRVVRLRLEAAALAVKESRALSASMRGVAVVDSCCVRVSRANDELLEFLARRYDPAVYRYAEVPVPSVRPGSKVFACAGRSVTFAAAHQSRITANRPLRVVVTEACVDAVLARGASEVFDRGSGVLPRALREIFYRLSEDEEGWPTGQTPNLADSMVSRS</sequence>
<comment type="function">
    <text evidence="4">Involved in postreplicative transcription elongation on intermediate and late genes.</text>
</comment>
<evidence type="ECO:0000256" key="6">
    <source>
        <dbReference type="ARBA" id="ARBA00034831"/>
    </source>
</evidence>
<evidence type="ECO:0000256" key="3">
    <source>
        <dbReference type="ARBA" id="ARBA00022917"/>
    </source>
</evidence>
<dbReference type="Proteomes" id="UP000168163">
    <property type="component" value="Segment"/>
</dbReference>
<evidence type="ECO:0000256" key="2">
    <source>
        <dbReference type="ARBA" id="ARBA00022768"/>
    </source>
</evidence>
<keyword evidence="1" id="KW-0244">Early protein</keyword>
<dbReference type="InterPro" id="IPR008446">
    <property type="entry name" value="Chordopox_G2"/>
</dbReference>
<feature type="region of interest" description="Disordered" evidence="7">
    <location>
        <begin position="214"/>
        <end position="233"/>
    </location>
</feature>